<accession>A0A914I5W5</accession>
<keyword evidence="3" id="KW-0539">Nucleus</keyword>
<sequence>MSNEKVNKNEDELMMREIMGLVYQLTKSREGAKAVLTYEAQPYISAALSSQHKSIAAYASIILKDMGVEQLRVQNFNNTFAGQIAPGVYGVSNGFDSQPMSAENTLERTNGAHRHHQMGWQNDGMEPELYNELYNYPPSLGELRQDHIEGSANNGMRNKRRNLHASEASNEGDHKKQKLERTSKLVDRPEFPPFRPEERFIGEHCNVHLRPAFTVKGISYNCAVGRLCVIRQNDAVGSKNGNTQNPLTIVEFYNAMKPPLIFLEKSIPVNDTFEVLIWMGNWAVLGGSGGRTTSLSPFTSKFGRVQVCVSDILVMVRTGEKQFVIGNSSSELLVLNSRDTVDAEESISKVPTFSTVQSIKLSSDEHISAIGCSKTMKPQMMAVGKVNGLTLFWHEKTQWSKYKEIDIPHTKENANVVWSLIFVDTFLFTGDARGQICIYNAQNGTLLKTLKTHQAPILAMATDGREVFAAGVDYRIQIIKSISHKNIRFDWQQTGQRLFHSNDVRAICVLDKQWLISGGSEHELFISDKFTHANPQIRSECAFFVTNSIYYVIVCLHLSHLDLWCKSIDGSFGQSTGLKRLLRIASGRLGFIKHFCTSPDGNFLALAGAVGGAVRVFKLNWDQIHALLSENNACHEEAAVKLITLFWSSDQLREQSARKEMNTGGKAVSAVYCTNRFLYFAHGEFNLIRLDLQTKRVQRFASKVNGSHITKICVDSDDKRLVALTVAGTLFVDLAKLTDPSDQMAAAKPCRVLLLTADLEQHAILYDLASNLKLTAFANSTLNLASNEWVAYLNVNSAGAIVSMSNKARLRLMAINETKLNLLTDESSESKETKEIAKRFDALLSMALHSVLSPERRIELNTFDVDAWSLLLRESQARPIDQVRSFYEKLVTQFNNAGRYWKAYIEHELRAKNFDNVETIFERCLVRVLNIDLWKCYVFYVKETKGHLASFREQLAQTYDFALEKVGLDFQSYSIYLDYVTFLKSVNAVGQYAENQKITAIRKIYRRGLSTPMANIEQLWNDYCTFEKGINSTLAEKMIAEANKDYQIARKMAKQYEQVTRGINRQAVSIPPRGTSAEMKQAELWRKFIQWEKSNPMGTEEYGQLAKRVIYAYEQSLLCIGYMPDIWYEAAFFQQQAAQKLAEKGDVKLSTVMLSDVIKLYERAISGLMKDNQMLHFAYADFEEEKRRFENAKKIYDRLLACESVDPTLAYIQLMKFVRRTEGVKHSRLVFKRAREDKRSNFHVFVAAAFLEYYCSKRPDVAKRIFDLGLKKHGSDPQYALAYVEFLSHLNEDNNTRVVFERLLNSENALDPEKSSETWDKYLEFESQVGDLTSVLKVDQRRRNVNPEGEDRQALWLIDRYKFLHLTPCTADQLKLMGYSSQKISRQMAAVPHQNGFAGSSSTSVPPNALQNGRMGGAPQQSSSTPAVGFNIELGGYARPDTSQMLPFKPKLPPASYHPVPGGVFPPPPIVSQLLQLLPPPRSFSGPFVDVEELMKSLASFNREPPKTNAKETLDPSAGFDGYRASDVKKEFYQLLNTTTDPLVLMASQEQHSFGLPKKRTIAGGDSDSEDEDSNQQLSLGGDVYKRRMNIKTK</sequence>
<dbReference type="SMART" id="SM00386">
    <property type="entry name" value="HAT"/>
    <property type="match status" value="10"/>
</dbReference>
<dbReference type="SUPFAM" id="SSF50978">
    <property type="entry name" value="WD40 repeat-like"/>
    <property type="match status" value="1"/>
</dbReference>
<protein>
    <submittedName>
        <fullName evidence="7">Suppressor of forked domain-containing protein</fullName>
    </submittedName>
</protein>
<dbReference type="Pfam" id="PF05843">
    <property type="entry name" value="Suf"/>
    <property type="match status" value="1"/>
</dbReference>
<dbReference type="Proteomes" id="UP000887572">
    <property type="component" value="Unplaced"/>
</dbReference>
<dbReference type="InterPro" id="IPR015943">
    <property type="entry name" value="WD40/YVTN_repeat-like_dom_sf"/>
</dbReference>
<dbReference type="InterPro" id="IPR011989">
    <property type="entry name" value="ARM-like"/>
</dbReference>
<dbReference type="WBParaSite" id="Gr19_v10_g7801.t1">
    <property type="protein sequence ID" value="Gr19_v10_g7801.t1"/>
    <property type="gene ID" value="Gr19_v10_g7801"/>
</dbReference>
<evidence type="ECO:0000256" key="4">
    <source>
        <dbReference type="SAM" id="MobiDB-lite"/>
    </source>
</evidence>
<dbReference type="InterPro" id="IPR036322">
    <property type="entry name" value="WD40_repeat_dom_sf"/>
</dbReference>
<evidence type="ECO:0000256" key="3">
    <source>
        <dbReference type="ARBA" id="ARBA00023242"/>
    </source>
</evidence>
<dbReference type="InterPro" id="IPR008847">
    <property type="entry name" value="Suf"/>
</dbReference>
<dbReference type="InterPro" id="IPR001680">
    <property type="entry name" value="WD40_rpt"/>
</dbReference>
<dbReference type="InterPro" id="IPR011990">
    <property type="entry name" value="TPR-like_helical_dom_sf"/>
</dbReference>
<dbReference type="Gene3D" id="1.25.40.1040">
    <property type="match status" value="1"/>
</dbReference>
<dbReference type="SUPFAM" id="SSF48452">
    <property type="entry name" value="TPR-like"/>
    <property type="match status" value="1"/>
</dbReference>
<dbReference type="PANTHER" id="PTHR19980:SF0">
    <property type="entry name" value="CLEAVAGE STIMULATION FACTOR SUBUNIT 3"/>
    <property type="match status" value="1"/>
</dbReference>
<comment type="subcellular location">
    <subcellularLocation>
        <location evidence="1">Nucleus</location>
    </subcellularLocation>
</comment>
<feature type="domain" description="Suppressor of forked" evidence="5">
    <location>
        <begin position="853"/>
        <end position="1373"/>
    </location>
</feature>
<reference evidence="7" key="1">
    <citation type="submission" date="2022-11" db="UniProtKB">
        <authorList>
            <consortium name="WormBaseParasite"/>
        </authorList>
    </citation>
    <scope>IDENTIFICATION</scope>
</reference>
<dbReference type="GO" id="GO:0031124">
    <property type="term" value="P:mRNA 3'-end processing"/>
    <property type="evidence" value="ECO:0007669"/>
    <property type="project" value="InterPro"/>
</dbReference>
<dbReference type="FunFam" id="1.25.40.1040:FF:000002">
    <property type="entry name" value="Cleavage stimulation factor subunit 3"/>
    <property type="match status" value="1"/>
</dbReference>
<proteinExistence type="predicted"/>
<keyword evidence="6" id="KW-1185">Reference proteome</keyword>
<dbReference type="Gene3D" id="1.25.10.10">
    <property type="entry name" value="Leucine-rich Repeat Variant"/>
    <property type="match status" value="1"/>
</dbReference>
<evidence type="ECO:0000256" key="2">
    <source>
        <dbReference type="ARBA" id="ARBA00022737"/>
    </source>
</evidence>
<dbReference type="PANTHER" id="PTHR19980">
    <property type="entry name" value="RNA CLEAVAGE STIMULATION FACTOR"/>
    <property type="match status" value="1"/>
</dbReference>
<name>A0A914I5W5_GLORO</name>
<dbReference type="GO" id="GO:0005634">
    <property type="term" value="C:nucleus"/>
    <property type="evidence" value="ECO:0007669"/>
    <property type="project" value="UniProtKB-SubCell"/>
</dbReference>
<dbReference type="InterPro" id="IPR003107">
    <property type="entry name" value="HAT"/>
</dbReference>
<keyword evidence="2" id="KW-0677">Repeat</keyword>
<dbReference type="InterPro" id="IPR045243">
    <property type="entry name" value="Rna14-like"/>
</dbReference>
<evidence type="ECO:0000256" key="1">
    <source>
        <dbReference type="ARBA" id="ARBA00004123"/>
    </source>
</evidence>
<evidence type="ECO:0000313" key="7">
    <source>
        <dbReference type="WBParaSite" id="Gr19_v10_g7801.t1"/>
    </source>
</evidence>
<evidence type="ECO:0000259" key="5">
    <source>
        <dbReference type="Pfam" id="PF05843"/>
    </source>
</evidence>
<feature type="region of interest" description="Disordered" evidence="4">
    <location>
        <begin position="1556"/>
        <end position="1594"/>
    </location>
</feature>
<dbReference type="SMART" id="SM00320">
    <property type="entry name" value="WD40"/>
    <property type="match status" value="4"/>
</dbReference>
<organism evidence="6 7">
    <name type="scientific">Globodera rostochiensis</name>
    <name type="common">Golden nematode worm</name>
    <name type="synonym">Heterodera rostochiensis</name>
    <dbReference type="NCBI Taxonomy" id="31243"/>
    <lineage>
        <taxon>Eukaryota</taxon>
        <taxon>Metazoa</taxon>
        <taxon>Ecdysozoa</taxon>
        <taxon>Nematoda</taxon>
        <taxon>Chromadorea</taxon>
        <taxon>Rhabditida</taxon>
        <taxon>Tylenchina</taxon>
        <taxon>Tylenchomorpha</taxon>
        <taxon>Tylenchoidea</taxon>
        <taxon>Heteroderidae</taxon>
        <taxon>Heteroderinae</taxon>
        <taxon>Globodera</taxon>
    </lineage>
</organism>
<evidence type="ECO:0000313" key="6">
    <source>
        <dbReference type="Proteomes" id="UP000887572"/>
    </source>
</evidence>
<dbReference type="Gene3D" id="2.130.10.10">
    <property type="entry name" value="YVTN repeat-like/Quinoprotein amine dehydrogenase"/>
    <property type="match status" value="2"/>
</dbReference>
<dbReference type="GO" id="GO:0003729">
    <property type="term" value="F:mRNA binding"/>
    <property type="evidence" value="ECO:0007669"/>
    <property type="project" value="TreeGrafter"/>
</dbReference>